<reference evidence="8" key="1">
    <citation type="submission" date="2019-08" db="EMBL/GenBank/DDBJ databases">
        <title>The improved chromosome-level genome for the pearl oyster Pinctada fucata martensii using PacBio sequencing and Hi-C.</title>
        <authorList>
            <person name="Zheng Z."/>
        </authorList>
    </citation>
    <scope>NUCLEOTIDE SEQUENCE</scope>
    <source>
        <strain evidence="8">ZZ-2019</strain>
        <tissue evidence="8">Adductor muscle</tissue>
    </source>
</reference>
<dbReference type="InterPro" id="IPR014001">
    <property type="entry name" value="Helicase_ATP-bd"/>
</dbReference>
<dbReference type="SUPFAM" id="SSF52540">
    <property type="entry name" value="P-loop containing nucleoside triphosphate hydrolases"/>
    <property type="match status" value="1"/>
</dbReference>
<evidence type="ECO:0000259" key="7">
    <source>
        <dbReference type="PROSITE" id="PS51789"/>
    </source>
</evidence>
<evidence type="ECO:0000256" key="4">
    <source>
        <dbReference type="ARBA" id="ARBA00049390"/>
    </source>
</evidence>
<keyword evidence="9" id="KW-1185">Reference proteome</keyword>
<dbReference type="AlphaFoldDB" id="A0AA88XYW8"/>
<comment type="catalytic activity">
    <reaction evidence="4">
        <text>ATP + H2O = ADP + phosphate + H(+)</text>
        <dbReference type="Rhea" id="RHEA:13065"/>
        <dbReference type="ChEBI" id="CHEBI:15377"/>
        <dbReference type="ChEBI" id="CHEBI:15378"/>
        <dbReference type="ChEBI" id="CHEBI:30616"/>
        <dbReference type="ChEBI" id="CHEBI:43474"/>
        <dbReference type="ChEBI" id="CHEBI:456216"/>
        <dbReference type="EC" id="3.6.4.13"/>
    </reaction>
    <physiologicalReaction direction="left-to-right" evidence="4">
        <dbReference type="Rhea" id="RHEA:13066"/>
    </physiologicalReaction>
</comment>
<dbReference type="PROSITE" id="PS51192">
    <property type="entry name" value="HELICASE_ATP_BIND_1"/>
    <property type="match status" value="1"/>
</dbReference>
<protein>
    <recommendedName>
        <fullName evidence="10">RNA helicase</fullName>
    </recommendedName>
</protein>
<dbReference type="GO" id="GO:0005524">
    <property type="term" value="F:ATP binding"/>
    <property type="evidence" value="ECO:0007669"/>
    <property type="project" value="InterPro"/>
</dbReference>
<dbReference type="GO" id="GO:0003724">
    <property type="term" value="F:RNA helicase activity"/>
    <property type="evidence" value="ECO:0007669"/>
    <property type="project" value="UniProtKB-EC"/>
</dbReference>
<feature type="domain" description="Helicase ATP-binding" evidence="5">
    <location>
        <begin position="1"/>
        <end position="156"/>
    </location>
</feature>
<dbReference type="PROSITE" id="PS51789">
    <property type="entry name" value="RLR_CTR"/>
    <property type="match status" value="1"/>
</dbReference>
<dbReference type="InterPro" id="IPR006935">
    <property type="entry name" value="Helicase/UvrB_N"/>
</dbReference>
<dbReference type="InterPro" id="IPR038557">
    <property type="entry name" value="RLR_C_sf"/>
</dbReference>
<comment type="similarity">
    <text evidence="1">Belongs to the helicase family. RLR subfamily.</text>
</comment>
<evidence type="ECO:0000256" key="2">
    <source>
        <dbReference type="ARBA" id="ARBA00022588"/>
    </source>
</evidence>
<comment type="caution">
    <text evidence="8">The sequence shown here is derived from an EMBL/GenBank/DDBJ whole genome shotgun (WGS) entry which is preliminary data.</text>
</comment>
<dbReference type="PROSITE" id="PS51194">
    <property type="entry name" value="HELICASE_CTER"/>
    <property type="match status" value="1"/>
</dbReference>
<dbReference type="Gene3D" id="2.170.150.30">
    <property type="entry name" value="RIG-I-like receptor, C-terminal regulatory domain"/>
    <property type="match status" value="1"/>
</dbReference>
<evidence type="ECO:0000256" key="1">
    <source>
        <dbReference type="ARBA" id="ARBA00006866"/>
    </source>
</evidence>
<evidence type="ECO:0000259" key="5">
    <source>
        <dbReference type="PROSITE" id="PS51192"/>
    </source>
</evidence>
<proteinExistence type="inferred from homology"/>
<organism evidence="8 9">
    <name type="scientific">Pinctada imbricata</name>
    <name type="common">Atlantic pearl-oyster</name>
    <name type="synonym">Pinctada martensii</name>
    <dbReference type="NCBI Taxonomy" id="66713"/>
    <lineage>
        <taxon>Eukaryota</taxon>
        <taxon>Metazoa</taxon>
        <taxon>Spiralia</taxon>
        <taxon>Lophotrochozoa</taxon>
        <taxon>Mollusca</taxon>
        <taxon>Bivalvia</taxon>
        <taxon>Autobranchia</taxon>
        <taxon>Pteriomorphia</taxon>
        <taxon>Pterioida</taxon>
        <taxon>Pterioidea</taxon>
        <taxon>Pteriidae</taxon>
        <taxon>Pinctada</taxon>
    </lineage>
</organism>
<dbReference type="InterPro" id="IPR027417">
    <property type="entry name" value="P-loop_NTPase"/>
</dbReference>
<dbReference type="GO" id="GO:0016787">
    <property type="term" value="F:hydrolase activity"/>
    <property type="evidence" value="ECO:0007669"/>
    <property type="project" value="InterPro"/>
</dbReference>
<dbReference type="GO" id="GO:0005737">
    <property type="term" value="C:cytoplasm"/>
    <property type="evidence" value="ECO:0007669"/>
    <property type="project" value="TreeGrafter"/>
</dbReference>
<dbReference type="PANTHER" id="PTHR14074:SF16">
    <property type="entry name" value="ANTIVIRAL INNATE IMMUNE RESPONSE RECEPTOR RIG-I"/>
    <property type="match status" value="1"/>
</dbReference>
<evidence type="ECO:0000256" key="3">
    <source>
        <dbReference type="ARBA" id="ARBA00022859"/>
    </source>
</evidence>
<sequence>MKIIDEHFKTHRRKKHPKVIFLTEQGALAQQQGDQMEKYLKHSVKVITGESQRQESFSSIKEWVKRRDILVVTAQLLVNAIIEHDVEIQEFSLMVFDECHHAHAKHSYNQIMFSYLDLKLDEKCHASLPQIIGLTASVGVGKARRLENAVDWIKSMMANLDAEEIQTVSKENERELMSHAQVPKETLLEVPSRRNDRFRSVIVQMMGSTENMMKESEFLPKVAQTAKVTQPPIQKGSEQYIQWMFNRTLIIYDYARVKDAIEFLKAELRKWQQGDQHDKTEKTMKEYLEKTLPILNECQDDDNPKLTKLKESIDRAFYDQEESRGIVFVKTRDLVSAIVSWMKDTRGLKELKPAAFVGTHAPGDEGLTKAEQDNILQLFRQGGHKMIVATSVADEGLDIQECNLVIKYHQVTNEIAMVQRRGRARKKESQVILFHAAGSGIAEKEELNMLREVMMNKAIDALRKDMEESSHSFQNEILSLQRRDKAKRELEAKTRNGRMHKEGEFELTCGKCREFICFSDEMRLIQRAHHAAICEDLTERIKAEVNPKPAYQDNKLMSGVGKVLCRNCGYDLGNVSVYDNAQFAILKISNFSVMDVRGNFNVFRRWKQVPFYVKDITEEEVEDRLKGEKYIEMM</sequence>
<dbReference type="Pfam" id="PF04851">
    <property type="entry name" value="ResIII"/>
    <property type="match status" value="1"/>
</dbReference>
<dbReference type="Gene3D" id="1.20.1320.30">
    <property type="match status" value="1"/>
</dbReference>
<feature type="domain" description="Helicase C-terminal" evidence="6">
    <location>
        <begin position="312"/>
        <end position="470"/>
    </location>
</feature>
<dbReference type="PANTHER" id="PTHR14074">
    <property type="entry name" value="HELICASE WITH DEATH DOMAIN-RELATED"/>
    <property type="match status" value="1"/>
</dbReference>
<evidence type="ECO:0000313" key="8">
    <source>
        <dbReference type="EMBL" id="KAK3094493.1"/>
    </source>
</evidence>
<dbReference type="EMBL" id="VSWD01000008">
    <property type="protein sequence ID" value="KAK3094493.1"/>
    <property type="molecule type" value="Genomic_DNA"/>
</dbReference>
<dbReference type="InterPro" id="IPR021673">
    <property type="entry name" value="RLR_CTR"/>
</dbReference>
<dbReference type="GO" id="GO:0045087">
    <property type="term" value="P:innate immune response"/>
    <property type="evidence" value="ECO:0007669"/>
    <property type="project" value="UniProtKB-KW"/>
</dbReference>
<evidence type="ECO:0008006" key="10">
    <source>
        <dbReference type="Google" id="ProtNLM"/>
    </source>
</evidence>
<name>A0AA88XYW8_PINIB</name>
<dbReference type="SMART" id="SM00490">
    <property type="entry name" value="HELICc"/>
    <property type="match status" value="1"/>
</dbReference>
<feature type="domain" description="RLR CTR" evidence="7">
    <location>
        <begin position="495"/>
        <end position="623"/>
    </location>
</feature>
<evidence type="ECO:0000259" key="6">
    <source>
        <dbReference type="PROSITE" id="PS51194"/>
    </source>
</evidence>
<keyword evidence="2" id="KW-0399">Innate immunity</keyword>
<keyword evidence="3" id="KW-0391">Immunity</keyword>
<accession>A0AA88XYW8</accession>
<dbReference type="Gene3D" id="3.40.50.300">
    <property type="entry name" value="P-loop containing nucleotide triphosphate hydrolases"/>
    <property type="match status" value="2"/>
</dbReference>
<dbReference type="GO" id="GO:0003677">
    <property type="term" value="F:DNA binding"/>
    <property type="evidence" value="ECO:0007669"/>
    <property type="project" value="InterPro"/>
</dbReference>
<dbReference type="InterPro" id="IPR001650">
    <property type="entry name" value="Helicase_C-like"/>
</dbReference>
<dbReference type="Pfam" id="PF00271">
    <property type="entry name" value="Helicase_C"/>
    <property type="match status" value="1"/>
</dbReference>
<dbReference type="Pfam" id="PF11648">
    <property type="entry name" value="RIG-I_C-RD"/>
    <property type="match status" value="1"/>
</dbReference>
<gene>
    <name evidence="8" type="ORF">FSP39_002464</name>
</gene>
<evidence type="ECO:0000313" key="9">
    <source>
        <dbReference type="Proteomes" id="UP001186944"/>
    </source>
</evidence>
<dbReference type="InterPro" id="IPR051363">
    <property type="entry name" value="RLR_Helicase"/>
</dbReference>
<dbReference type="Proteomes" id="UP001186944">
    <property type="component" value="Unassembled WGS sequence"/>
</dbReference>